<gene>
    <name evidence="1" type="ORF">PGTUg99_017947</name>
</gene>
<dbReference type="Proteomes" id="UP000325313">
    <property type="component" value="Unassembled WGS sequence"/>
</dbReference>
<sequence length="218" mass="24315">MPEVRMMHSPDFWLWPDVPSAQMTEHQVNDPWVMLFHPRFQWEVGPAPILSAVPAGFCLIIGLGMTDDPLPQPTMENHASGWLPLPGGERRISVTNPIGIGHAVESNNINSSVSFNDPRSSTSVLLIDLRPSLTVDADTAPPFIDLLFQIQPTDNCQATSTDYFFCFCLSQIQPRDGSELDPIVLASTRTTSRFWRGRVKNTSRADPREAVKDTRDGR</sequence>
<comment type="caution">
    <text evidence="1">The sequence shown here is derived from an EMBL/GenBank/DDBJ whole genome shotgun (WGS) entry which is preliminary data.</text>
</comment>
<proteinExistence type="predicted"/>
<reference evidence="1 2" key="1">
    <citation type="submission" date="2019-05" db="EMBL/GenBank/DDBJ databases">
        <title>Emergence of the Ug99 lineage of the wheat stem rust pathogen through somatic hybridization.</title>
        <authorList>
            <person name="Li F."/>
            <person name="Upadhyaya N.M."/>
            <person name="Sperschneider J."/>
            <person name="Matny O."/>
            <person name="Nguyen-Phuc H."/>
            <person name="Mago R."/>
            <person name="Raley C."/>
            <person name="Miller M.E."/>
            <person name="Silverstein K.A.T."/>
            <person name="Henningsen E."/>
            <person name="Hirsch C.D."/>
            <person name="Visser B."/>
            <person name="Pretorius Z.A."/>
            <person name="Steffenson B.J."/>
            <person name="Schwessinger B."/>
            <person name="Dodds P.N."/>
            <person name="Figueroa M."/>
        </authorList>
    </citation>
    <scope>NUCLEOTIDE SEQUENCE [LARGE SCALE GENOMIC DNA]</scope>
    <source>
        <strain evidence="1 2">Ug99</strain>
    </source>
</reference>
<evidence type="ECO:0000313" key="2">
    <source>
        <dbReference type="Proteomes" id="UP000325313"/>
    </source>
</evidence>
<protein>
    <submittedName>
        <fullName evidence="1">Uncharacterized protein</fullName>
    </submittedName>
</protein>
<name>A0A5B0RQF7_PUCGR</name>
<organism evidence="1 2">
    <name type="scientific">Puccinia graminis f. sp. tritici</name>
    <dbReference type="NCBI Taxonomy" id="56615"/>
    <lineage>
        <taxon>Eukaryota</taxon>
        <taxon>Fungi</taxon>
        <taxon>Dikarya</taxon>
        <taxon>Basidiomycota</taxon>
        <taxon>Pucciniomycotina</taxon>
        <taxon>Pucciniomycetes</taxon>
        <taxon>Pucciniales</taxon>
        <taxon>Pucciniaceae</taxon>
        <taxon>Puccinia</taxon>
    </lineage>
</organism>
<evidence type="ECO:0000313" key="1">
    <source>
        <dbReference type="EMBL" id="KAA1128161.1"/>
    </source>
</evidence>
<dbReference type="AlphaFoldDB" id="A0A5B0RQF7"/>
<accession>A0A5B0RQF7</accession>
<dbReference type="EMBL" id="VDEP01000144">
    <property type="protein sequence ID" value="KAA1128161.1"/>
    <property type="molecule type" value="Genomic_DNA"/>
</dbReference>